<dbReference type="AlphaFoldDB" id="A0A0A9C861"/>
<protein>
    <submittedName>
        <fullName evidence="2">Uncharacterized protein</fullName>
    </submittedName>
</protein>
<dbReference type="EMBL" id="GBRH01230193">
    <property type="protein sequence ID" value="JAD67702.1"/>
    <property type="molecule type" value="Transcribed_RNA"/>
</dbReference>
<name>A0A0A9C861_ARUDO</name>
<reference evidence="2" key="1">
    <citation type="submission" date="2014-09" db="EMBL/GenBank/DDBJ databases">
        <authorList>
            <person name="Magalhaes I.L.F."/>
            <person name="Oliveira U."/>
            <person name="Santos F.R."/>
            <person name="Vidigal T.H.D.A."/>
            <person name="Brescovit A.D."/>
            <person name="Santos A.J."/>
        </authorList>
    </citation>
    <scope>NUCLEOTIDE SEQUENCE</scope>
    <source>
        <tissue evidence="2">Shoot tissue taken approximately 20 cm above the soil surface</tissue>
    </source>
</reference>
<reference evidence="2" key="2">
    <citation type="journal article" date="2015" name="Data Brief">
        <title>Shoot transcriptome of the giant reed, Arundo donax.</title>
        <authorList>
            <person name="Barrero R.A."/>
            <person name="Guerrero F.D."/>
            <person name="Moolhuijzen P."/>
            <person name="Goolsby J.A."/>
            <person name="Tidwell J."/>
            <person name="Bellgard S.E."/>
            <person name="Bellgard M.I."/>
        </authorList>
    </citation>
    <scope>NUCLEOTIDE SEQUENCE</scope>
    <source>
        <tissue evidence="2">Shoot tissue taken approximately 20 cm above the soil surface</tissue>
    </source>
</reference>
<evidence type="ECO:0000313" key="2">
    <source>
        <dbReference type="EMBL" id="JAD67702.1"/>
    </source>
</evidence>
<keyword evidence="1" id="KW-1133">Transmembrane helix</keyword>
<feature type="transmembrane region" description="Helical" evidence="1">
    <location>
        <begin position="12"/>
        <end position="34"/>
    </location>
</feature>
<organism evidence="2">
    <name type="scientific">Arundo donax</name>
    <name type="common">Giant reed</name>
    <name type="synonym">Donax arundinaceus</name>
    <dbReference type="NCBI Taxonomy" id="35708"/>
    <lineage>
        <taxon>Eukaryota</taxon>
        <taxon>Viridiplantae</taxon>
        <taxon>Streptophyta</taxon>
        <taxon>Embryophyta</taxon>
        <taxon>Tracheophyta</taxon>
        <taxon>Spermatophyta</taxon>
        <taxon>Magnoliopsida</taxon>
        <taxon>Liliopsida</taxon>
        <taxon>Poales</taxon>
        <taxon>Poaceae</taxon>
        <taxon>PACMAD clade</taxon>
        <taxon>Arundinoideae</taxon>
        <taxon>Arundineae</taxon>
        <taxon>Arundo</taxon>
    </lineage>
</organism>
<evidence type="ECO:0000256" key="1">
    <source>
        <dbReference type="SAM" id="Phobius"/>
    </source>
</evidence>
<sequence>MEKCGIPQERSLWHTFYVFWSCIELVFVTCFSINQQCCG</sequence>
<accession>A0A0A9C861</accession>
<keyword evidence="1" id="KW-0472">Membrane</keyword>
<keyword evidence="1" id="KW-0812">Transmembrane</keyword>
<proteinExistence type="predicted"/>